<evidence type="ECO:0000256" key="1">
    <source>
        <dbReference type="ARBA" id="ARBA00004286"/>
    </source>
</evidence>
<evidence type="ECO:0000313" key="3">
    <source>
        <dbReference type="EMBL" id="MFH8548967.1"/>
    </source>
</evidence>
<dbReference type="Pfam" id="PF10228">
    <property type="entry name" value="HPF1"/>
    <property type="match status" value="1"/>
</dbReference>
<proteinExistence type="predicted"/>
<gene>
    <name evidence="3" type="ORF">ACH4F9_28515</name>
</gene>
<evidence type="ECO:0000256" key="2">
    <source>
        <dbReference type="ARBA" id="ARBA00022454"/>
    </source>
</evidence>
<sequence length="331" mass="36476">MSQEFGMSGEKKGSPADRAAVAERFRRDWGLELPDSVFLFQEFLGSLGPGENEALQDLMVSPAGVMDLFKDADRPARDGIDVRVHGRYYRDPPEFLTFMHGGSDGLHFGLWFDDGRTCRGVASYYNNDGGGVDTRAATPLEAVRSIIERSWRDLDDDPEDPDTPARRTRLGLLRDALTALETGDRTEVGFAYSRAYDDMRLPVDHDRVTTLDGAGALVSGGTALDRPAHNGADEYKFATYMYDLFDDTEALEASVREARRRCAAGDPAEALVLGRDLHWASGGDPSREALATELLVSAYRALDRSGLADIAEVHHRHRSLPQVDVLEPTGR</sequence>
<dbReference type="PANTHER" id="PTHR13386:SF1">
    <property type="entry name" value="HISTONE PARYLATION FACTOR 1"/>
    <property type="match status" value="1"/>
</dbReference>
<dbReference type="PANTHER" id="PTHR13386">
    <property type="entry name" value="HISTONE PARYLATION FACTOR 1"/>
    <property type="match status" value="1"/>
</dbReference>
<reference evidence="3 4" key="1">
    <citation type="submission" date="2024-10" db="EMBL/GenBank/DDBJ databases">
        <title>The Natural Products Discovery Center: Release of the First 8490 Sequenced Strains for Exploring Actinobacteria Biosynthetic Diversity.</title>
        <authorList>
            <person name="Kalkreuter E."/>
            <person name="Kautsar S.A."/>
            <person name="Yang D."/>
            <person name="Bader C.D."/>
            <person name="Teijaro C.N."/>
            <person name="Fluegel L."/>
            <person name="Davis C.M."/>
            <person name="Simpson J.R."/>
            <person name="Lauterbach L."/>
            <person name="Steele A.D."/>
            <person name="Gui C."/>
            <person name="Meng S."/>
            <person name="Li G."/>
            <person name="Viehrig K."/>
            <person name="Ye F."/>
            <person name="Su P."/>
            <person name="Kiefer A.F."/>
            <person name="Nichols A."/>
            <person name="Cepeda A.J."/>
            <person name="Yan W."/>
            <person name="Fan B."/>
            <person name="Jiang Y."/>
            <person name="Adhikari A."/>
            <person name="Zheng C.-J."/>
            <person name="Schuster L."/>
            <person name="Cowan T.M."/>
            <person name="Smanski M.J."/>
            <person name="Chevrette M.G."/>
            <person name="De Carvalho L.P.S."/>
            <person name="Shen B."/>
        </authorList>
    </citation>
    <scope>NUCLEOTIDE SEQUENCE [LARGE SCALE GENOMIC DNA]</scope>
    <source>
        <strain evidence="3 4">NPDC017990</strain>
    </source>
</reference>
<accession>A0ABW7QVD9</accession>
<evidence type="ECO:0000313" key="4">
    <source>
        <dbReference type="Proteomes" id="UP001610818"/>
    </source>
</evidence>
<keyword evidence="2" id="KW-0158">Chromosome</keyword>
<dbReference type="RefSeq" id="WP_397715427.1">
    <property type="nucleotide sequence ID" value="NZ_JBIRGN010000005.1"/>
</dbReference>
<dbReference type="InterPro" id="IPR019361">
    <property type="entry name" value="HPF1"/>
</dbReference>
<keyword evidence="4" id="KW-1185">Reference proteome</keyword>
<comment type="caution">
    <text evidence="3">The sequence shown here is derived from an EMBL/GenBank/DDBJ whole genome shotgun (WGS) entry which is preliminary data.</text>
</comment>
<comment type="subcellular location">
    <subcellularLocation>
        <location evidence="1">Chromosome</location>
    </subcellularLocation>
</comment>
<name>A0ABW7QVD9_9ACTN</name>
<dbReference type="Proteomes" id="UP001610818">
    <property type="component" value="Unassembled WGS sequence"/>
</dbReference>
<protein>
    <submittedName>
        <fullName evidence="3">ADP-ribosylation family protein</fullName>
    </submittedName>
</protein>
<dbReference type="EMBL" id="JBIRGQ010000005">
    <property type="protein sequence ID" value="MFH8548967.1"/>
    <property type="molecule type" value="Genomic_DNA"/>
</dbReference>
<organism evidence="3 4">
    <name type="scientific">Streptomyces longisporoflavus</name>
    <dbReference type="NCBI Taxonomy" id="28044"/>
    <lineage>
        <taxon>Bacteria</taxon>
        <taxon>Bacillati</taxon>
        <taxon>Actinomycetota</taxon>
        <taxon>Actinomycetes</taxon>
        <taxon>Kitasatosporales</taxon>
        <taxon>Streptomycetaceae</taxon>
        <taxon>Streptomyces</taxon>
    </lineage>
</organism>